<keyword evidence="3" id="KW-1185">Reference proteome</keyword>
<accession>A0A239KKL7</accession>
<dbReference type="EMBL" id="FZOL01000027">
    <property type="protein sequence ID" value="SNT18238.1"/>
    <property type="molecule type" value="Genomic_DNA"/>
</dbReference>
<sequence length="131" mass="14158">MFSHVTVGTNDLARTTDFYKRVLAPLGIHLRAFKHNPDRALFTRDMDASGTAFCVYNPLNGEPATPGNGSMVAFEAATRAQVDEFHALAMAAGATDEGAPGLRPQYSPDYYGAYIRDPDGNKICCVCHGTE</sequence>
<dbReference type="PROSITE" id="PS51819">
    <property type="entry name" value="VOC"/>
    <property type="match status" value="1"/>
</dbReference>
<dbReference type="CDD" id="cd07262">
    <property type="entry name" value="VOC_like"/>
    <property type="match status" value="1"/>
</dbReference>
<dbReference type="PANTHER" id="PTHR35006:SF1">
    <property type="entry name" value="BLL2941 PROTEIN"/>
    <property type="match status" value="1"/>
</dbReference>
<protein>
    <submittedName>
        <fullName evidence="2">Catechol 2,3-dioxygenase</fullName>
    </submittedName>
</protein>
<organism evidence="2 3">
    <name type="scientific">Pseudomonas japonica</name>
    <dbReference type="NCBI Taxonomy" id="256466"/>
    <lineage>
        <taxon>Bacteria</taxon>
        <taxon>Pseudomonadati</taxon>
        <taxon>Pseudomonadota</taxon>
        <taxon>Gammaproteobacteria</taxon>
        <taxon>Pseudomonadales</taxon>
        <taxon>Pseudomonadaceae</taxon>
        <taxon>Pseudomonas</taxon>
    </lineage>
</organism>
<dbReference type="GO" id="GO:0051213">
    <property type="term" value="F:dioxygenase activity"/>
    <property type="evidence" value="ECO:0007669"/>
    <property type="project" value="UniProtKB-KW"/>
</dbReference>
<dbReference type="PANTHER" id="PTHR35006">
    <property type="entry name" value="GLYOXALASE FAMILY PROTEIN (AFU_ORTHOLOGUE AFUA_5G14830)"/>
    <property type="match status" value="1"/>
</dbReference>
<name>A0A239KKL7_9PSED</name>
<reference evidence="3" key="1">
    <citation type="submission" date="2017-06" db="EMBL/GenBank/DDBJ databases">
        <authorList>
            <person name="Varghese N."/>
            <person name="Submissions S."/>
        </authorList>
    </citation>
    <scope>NUCLEOTIDE SEQUENCE [LARGE SCALE GENOMIC DNA]</scope>
    <source>
        <strain evidence="3">DSM 22348</strain>
    </source>
</reference>
<evidence type="ECO:0000313" key="2">
    <source>
        <dbReference type="EMBL" id="SNT18238.1"/>
    </source>
</evidence>
<evidence type="ECO:0000313" key="3">
    <source>
        <dbReference type="Proteomes" id="UP000198407"/>
    </source>
</evidence>
<feature type="domain" description="VOC" evidence="1">
    <location>
        <begin position="1"/>
        <end position="128"/>
    </location>
</feature>
<dbReference type="InterPro" id="IPR029068">
    <property type="entry name" value="Glyas_Bleomycin-R_OHBP_Dase"/>
</dbReference>
<dbReference type="SUPFAM" id="SSF54593">
    <property type="entry name" value="Glyoxalase/Bleomycin resistance protein/Dihydroxybiphenyl dioxygenase"/>
    <property type="match status" value="1"/>
</dbReference>
<gene>
    <name evidence="2" type="ORF">SAMN05444352_12741</name>
</gene>
<dbReference type="RefSeq" id="WP_042127199.1">
    <property type="nucleotide sequence ID" value="NZ_FZOL01000027.1"/>
</dbReference>
<evidence type="ECO:0000259" key="1">
    <source>
        <dbReference type="PROSITE" id="PS51819"/>
    </source>
</evidence>
<dbReference type="Pfam" id="PF00903">
    <property type="entry name" value="Glyoxalase"/>
    <property type="match status" value="1"/>
</dbReference>
<dbReference type="InterPro" id="IPR037523">
    <property type="entry name" value="VOC_core"/>
</dbReference>
<dbReference type="InterPro" id="IPR004360">
    <property type="entry name" value="Glyas_Fos-R_dOase_dom"/>
</dbReference>
<dbReference type="AlphaFoldDB" id="A0A239KKL7"/>
<dbReference type="Proteomes" id="UP000198407">
    <property type="component" value="Unassembled WGS sequence"/>
</dbReference>
<keyword evidence="2" id="KW-0560">Oxidoreductase</keyword>
<dbReference type="Gene3D" id="3.10.180.10">
    <property type="entry name" value="2,3-Dihydroxybiphenyl 1,2-Dioxygenase, domain 1"/>
    <property type="match status" value="1"/>
</dbReference>
<dbReference type="OrthoDB" id="9800438at2"/>
<dbReference type="STRING" id="1215104.GCA_000730585_01755"/>
<keyword evidence="2" id="KW-0223">Dioxygenase</keyword>
<proteinExistence type="predicted"/>